<evidence type="ECO:0000313" key="1">
    <source>
        <dbReference type="EMBL" id="KAJ8924604.1"/>
    </source>
</evidence>
<reference evidence="1 2" key="1">
    <citation type="journal article" date="2023" name="Insect Mol. Biol.">
        <title>Genome sequencing provides insights into the evolution of gene families encoding plant cell wall-degrading enzymes in longhorned beetles.</title>
        <authorList>
            <person name="Shin N.R."/>
            <person name="Okamura Y."/>
            <person name="Kirsch R."/>
            <person name="Pauchet Y."/>
        </authorList>
    </citation>
    <scope>NUCLEOTIDE SEQUENCE [LARGE SCALE GENOMIC DNA]</scope>
    <source>
        <strain evidence="1">EAD_L_NR</strain>
    </source>
</reference>
<proteinExistence type="predicted"/>
<comment type="caution">
    <text evidence="1">The sequence shown here is derived from an EMBL/GenBank/DDBJ whole genome shotgun (WGS) entry which is preliminary data.</text>
</comment>
<organism evidence="1 2">
    <name type="scientific">Exocentrus adspersus</name>
    <dbReference type="NCBI Taxonomy" id="1586481"/>
    <lineage>
        <taxon>Eukaryota</taxon>
        <taxon>Metazoa</taxon>
        <taxon>Ecdysozoa</taxon>
        <taxon>Arthropoda</taxon>
        <taxon>Hexapoda</taxon>
        <taxon>Insecta</taxon>
        <taxon>Pterygota</taxon>
        <taxon>Neoptera</taxon>
        <taxon>Endopterygota</taxon>
        <taxon>Coleoptera</taxon>
        <taxon>Polyphaga</taxon>
        <taxon>Cucujiformia</taxon>
        <taxon>Chrysomeloidea</taxon>
        <taxon>Cerambycidae</taxon>
        <taxon>Lamiinae</taxon>
        <taxon>Acanthocinini</taxon>
        <taxon>Exocentrus</taxon>
    </lineage>
</organism>
<dbReference type="EMBL" id="JANEYG010000002">
    <property type="protein sequence ID" value="KAJ8924604.1"/>
    <property type="molecule type" value="Genomic_DNA"/>
</dbReference>
<evidence type="ECO:0000313" key="2">
    <source>
        <dbReference type="Proteomes" id="UP001159042"/>
    </source>
</evidence>
<protein>
    <submittedName>
        <fullName evidence="1">Uncharacterized protein</fullName>
    </submittedName>
</protein>
<name>A0AAV8WDH7_9CUCU</name>
<keyword evidence="2" id="KW-1185">Reference proteome</keyword>
<gene>
    <name evidence="1" type="ORF">NQ315_000754</name>
</gene>
<accession>A0AAV8WDH7</accession>
<dbReference type="AlphaFoldDB" id="A0AAV8WDH7"/>
<dbReference type="Proteomes" id="UP001159042">
    <property type="component" value="Unassembled WGS sequence"/>
</dbReference>
<sequence length="235" mass="26891">MFTELYLKSSRSNVSRSCNNNKSTIKEQQRRVLQILFVRSVQRNQDRDKAAACEVNTDILEIKDFILLVFVLYPNDCGLLEEVVRRQEEGRRDMQLIVLRVESRGLCHFDRGTRCAAEKIFICPDSRAVLRAISSPRTRSILVQKCTGALKFESGRRIFWVWVFGKDVSLGNRNILRKQWCTVKLLVQAEVPAILMVAQDVQLKRSSSALVAGQFSGRLALQEQDQSLFRSAQVP</sequence>